<dbReference type="InterPro" id="IPR017945">
    <property type="entry name" value="DHBP_synth_RibB-like_a/b_dom"/>
</dbReference>
<dbReference type="OrthoDB" id="5339525at2"/>
<evidence type="ECO:0000313" key="1">
    <source>
        <dbReference type="EMBL" id="RDU66031.1"/>
    </source>
</evidence>
<dbReference type="AlphaFoldDB" id="A0A3D8IN83"/>
<proteinExistence type="predicted"/>
<accession>A0A3D8IN83</accession>
<name>A0A3D8IN83_9HELI</name>
<dbReference type="RefSeq" id="WP_115571574.1">
    <property type="nucleotide sequence ID" value="NZ_NXLT01000009.1"/>
</dbReference>
<keyword evidence="2" id="KW-1185">Reference proteome</keyword>
<dbReference type="EMBL" id="NXLT01000009">
    <property type="protein sequence ID" value="RDU66031.1"/>
    <property type="molecule type" value="Genomic_DNA"/>
</dbReference>
<evidence type="ECO:0000313" key="2">
    <source>
        <dbReference type="Proteomes" id="UP000256514"/>
    </source>
</evidence>
<sequence length="150" mass="17353">MNAITANKHPLILAQTDTTIGFLCEQQTPIDKAKNRHKLTLREARDFQTLRLVVRVPKAHRRLVRRARHTSFVYPNGCGVRVVASDSPHQSLLHYYPLLFSSSANVHTKHFDPHYAVQMCDMYVLDSRGWRECKPSSIVRLGKHKKQKIR</sequence>
<protein>
    <submittedName>
        <fullName evidence="1">Sua5 YciO YrdC YwlC family protein</fullName>
    </submittedName>
</protein>
<reference evidence="1 2" key="1">
    <citation type="submission" date="2018-04" db="EMBL/GenBank/DDBJ databases">
        <title>Novel Campyloabacter and Helicobacter Species and Strains.</title>
        <authorList>
            <person name="Mannion A.J."/>
            <person name="Shen Z."/>
            <person name="Fox J.G."/>
        </authorList>
    </citation>
    <scope>NUCLEOTIDE SEQUENCE [LARGE SCALE GENOMIC DNA]</scope>
    <source>
        <strain evidence="1 2">MIT 12-6600</strain>
    </source>
</reference>
<gene>
    <name evidence="1" type="ORF">CQA54_08010</name>
</gene>
<comment type="caution">
    <text evidence="1">The sequence shown here is derived from an EMBL/GenBank/DDBJ whole genome shotgun (WGS) entry which is preliminary data.</text>
</comment>
<dbReference type="Proteomes" id="UP000256514">
    <property type="component" value="Unassembled WGS sequence"/>
</dbReference>
<dbReference type="SUPFAM" id="SSF55821">
    <property type="entry name" value="YrdC/RibB"/>
    <property type="match status" value="1"/>
</dbReference>
<organism evidence="1 2">
    <name type="scientific">Helicobacter equorum</name>
    <dbReference type="NCBI Taxonomy" id="361872"/>
    <lineage>
        <taxon>Bacteria</taxon>
        <taxon>Pseudomonadati</taxon>
        <taxon>Campylobacterota</taxon>
        <taxon>Epsilonproteobacteria</taxon>
        <taxon>Campylobacterales</taxon>
        <taxon>Helicobacteraceae</taxon>
        <taxon>Helicobacter</taxon>
    </lineage>
</organism>